<keyword evidence="5 9" id="KW-1133">Transmembrane helix</keyword>
<dbReference type="HAMAP" id="MF_01350">
    <property type="entry name" value="NDH1_NuoH"/>
    <property type="match status" value="1"/>
</dbReference>
<evidence type="ECO:0000256" key="5">
    <source>
        <dbReference type="ARBA" id="ARBA00022989"/>
    </source>
</evidence>
<keyword evidence="8" id="KW-0830">Ubiquinone</keyword>
<gene>
    <name evidence="10" type="primary">ND1</name>
</gene>
<comment type="similarity">
    <text evidence="2 7">Belongs to the complex I subunit 1 family.</text>
</comment>
<evidence type="ECO:0000256" key="9">
    <source>
        <dbReference type="SAM" id="Phobius"/>
    </source>
</evidence>
<reference evidence="10" key="1">
    <citation type="submission" date="2016-11" db="EMBL/GenBank/DDBJ databases">
        <title>The complete mitochondrial genome of Cerion tridentatum costellata Pilsbry, 1946 (Gastropoda: Stylommatophora: Cerionidae).</title>
        <authorList>
            <person name="Harasewych M.G."/>
            <person name="Gonzalez V.L."/>
            <person name="Windsor A.M."/>
            <person name="Halloran M."/>
        </authorList>
    </citation>
    <scope>NUCLEOTIDE SEQUENCE</scope>
</reference>
<evidence type="ECO:0000256" key="4">
    <source>
        <dbReference type="ARBA" id="ARBA00022692"/>
    </source>
</evidence>
<dbReference type="Pfam" id="PF00146">
    <property type="entry name" value="NADHdh"/>
    <property type="match status" value="1"/>
</dbReference>
<feature type="transmembrane region" description="Helical" evidence="9">
    <location>
        <begin position="228"/>
        <end position="261"/>
    </location>
</feature>
<feature type="transmembrane region" description="Helical" evidence="9">
    <location>
        <begin position="170"/>
        <end position="188"/>
    </location>
</feature>
<evidence type="ECO:0000256" key="8">
    <source>
        <dbReference type="RuleBase" id="RU000473"/>
    </source>
</evidence>
<dbReference type="GO" id="GO:0009060">
    <property type="term" value="P:aerobic respiration"/>
    <property type="evidence" value="ECO:0007669"/>
    <property type="project" value="TreeGrafter"/>
</dbReference>
<evidence type="ECO:0000256" key="1">
    <source>
        <dbReference type="ARBA" id="ARBA00004141"/>
    </source>
</evidence>
<dbReference type="EMBL" id="KY249249">
    <property type="protein sequence ID" value="ARO34984.1"/>
    <property type="molecule type" value="Genomic_DNA"/>
</dbReference>
<protein>
    <recommendedName>
        <fullName evidence="3 8">NADH-ubiquinone oxidoreductase chain 1</fullName>
        <ecNumber evidence="8">7.1.1.2</ecNumber>
    </recommendedName>
</protein>
<feature type="transmembrane region" description="Helical" evidence="9">
    <location>
        <begin position="282"/>
        <end position="304"/>
    </location>
</feature>
<dbReference type="GO" id="GO:0008137">
    <property type="term" value="F:NADH dehydrogenase (ubiquinone) activity"/>
    <property type="evidence" value="ECO:0007669"/>
    <property type="project" value="UniProtKB-EC"/>
</dbReference>
<keyword evidence="6 9" id="KW-0472">Membrane</keyword>
<sequence>MFALASLILCLCILISVAYFTLLERKVLSYIQNRKGPNKVSIGGFLQPIADAIKLFAKESFLLTKSNKSIYVLSPVMGFTVMYSVWFLLPSDWQVIGFLCSGVLFLCISSMNVYMVLGAGWSSNSVYSLLGAYRAGAQVLSYEVSLVFLVLVPVILSFSFSLSLISMSPSLVFMLPLCLLIWFTTALAETNRAPFDFAEGESELVSGFNTEYHGVQFSMLFLSEYSSILFMSMMSVVLMLSYWLVVQFTLFTLIVSGLFLVSRGVFPRLRYDLLMMICWKSFLPLILGVLMFSVSVVLILDLVLQGF</sequence>
<feature type="transmembrane region" description="Helical" evidence="9">
    <location>
        <begin position="96"/>
        <end position="119"/>
    </location>
</feature>
<dbReference type="GO" id="GO:0005743">
    <property type="term" value="C:mitochondrial inner membrane"/>
    <property type="evidence" value="ECO:0007669"/>
    <property type="project" value="UniProtKB-SubCell"/>
</dbReference>
<dbReference type="InterPro" id="IPR001694">
    <property type="entry name" value="NADH_UbQ_OxRdtase_su1/FPO"/>
</dbReference>
<evidence type="ECO:0000313" key="10">
    <source>
        <dbReference type="EMBL" id="ARO34984.1"/>
    </source>
</evidence>
<keyword evidence="4 7" id="KW-0812">Transmembrane</keyword>
<organism evidence="10">
    <name type="scientific">Cerion tridentatum costellata</name>
    <dbReference type="NCBI Taxonomy" id="1108932"/>
    <lineage>
        <taxon>Eukaryota</taxon>
        <taxon>Metazoa</taxon>
        <taxon>Spiralia</taxon>
        <taxon>Lophotrochozoa</taxon>
        <taxon>Mollusca</taxon>
        <taxon>Gastropoda</taxon>
        <taxon>Heterobranchia</taxon>
        <taxon>Euthyneura</taxon>
        <taxon>Panpulmonata</taxon>
        <taxon>Eupulmonata</taxon>
        <taxon>Stylommatophora</taxon>
        <taxon>Helicina</taxon>
        <taxon>Urocoptoidea</taxon>
        <taxon>Cerionidae</taxon>
        <taxon>Cerion</taxon>
    </lineage>
</organism>
<proteinExistence type="inferred from homology"/>
<evidence type="ECO:0000256" key="3">
    <source>
        <dbReference type="ARBA" id="ARBA00021009"/>
    </source>
</evidence>
<evidence type="ECO:0000256" key="7">
    <source>
        <dbReference type="RuleBase" id="RU000471"/>
    </source>
</evidence>
<evidence type="ECO:0000256" key="2">
    <source>
        <dbReference type="ARBA" id="ARBA00010535"/>
    </source>
</evidence>
<feature type="transmembrane region" description="Helical" evidence="9">
    <location>
        <begin position="70"/>
        <end position="89"/>
    </location>
</feature>
<dbReference type="PANTHER" id="PTHR11432">
    <property type="entry name" value="NADH DEHYDROGENASE SUBUNIT 1"/>
    <property type="match status" value="1"/>
</dbReference>
<dbReference type="PROSITE" id="PS00668">
    <property type="entry name" value="COMPLEX1_ND1_2"/>
    <property type="match status" value="1"/>
</dbReference>
<comment type="subcellular location">
    <subcellularLocation>
        <location evidence="1">Membrane</location>
        <topology evidence="1">Multi-pass membrane protein</topology>
    </subcellularLocation>
    <subcellularLocation>
        <location evidence="7">Mitochondrion inner membrane</location>
        <topology evidence="7">Multi-pass membrane protein</topology>
    </subcellularLocation>
</comment>
<geneLocation type="mitochondrion" evidence="10"/>
<dbReference type="PANTHER" id="PTHR11432:SF3">
    <property type="entry name" value="NADH-UBIQUINONE OXIDOREDUCTASE CHAIN 1"/>
    <property type="match status" value="1"/>
</dbReference>
<keyword evidence="7" id="KW-0520">NAD</keyword>
<keyword evidence="8 10" id="KW-0496">Mitochondrion</keyword>
<dbReference type="AlphaFoldDB" id="A0A1W6Q5F0"/>
<dbReference type="InterPro" id="IPR018086">
    <property type="entry name" value="NADH_UbQ_OxRdtase_su1_CS"/>
</dbReference>
<evidence type="ECO:0000256" key="6">
    <source>
        <dbReference type="ARBA" id="ARBA00023136"/>
    </source>
</evidence>
<name>A0A1W6Q5F0_9EUPU</name>
<dbReference type="EC" id="7.1.1.2" evidence="8"/>
<comment type="catalytic activity">
    <reaction evidence="8">
        <text>a ubiquinone + NADH + 5 H(+)(in) = a ubiquinol + NAD(+) + 4 H(+)(out)</text>
        <dbReference type="Rhea" id="RHEA:29091"/>
        <dbReference type="Rhea" id="RHEA-COMP:9565"/>
        <dbReference type="Rhea" id="RHEA-COMP:9566"/>
        <dbReference type="ChEBI" id="CHEBI:15378"/>
        <dbReference type="ChEBI" id="CHEBI:16389"/>
        <dbReference type="ChEBI" id="CHEBI:17976"/>
        <dbReference type="ChEBI" id="CHEBI:57540"/>
        <dbReference type="ChEBI" id="CHEBI:57945"/>
        <dbReference type="EC" id="7.1.1.2"/>
    </reaction>
</comment>
<accession>A0A1W6Q5F0</accession>
<dbReference type="GO" id="GO:0003954">
    <property type="term" value="F:NADH dehydrogenase activity"/>
    <property type="evidence" value="ECO:0007669"/>
    <property type="project" value="TreeGrafter"/>
</dbReference>
<feature type="transmembrane region" description="Helical" evidence="9">
    <location>
        <begin position="139"/>
        <end position="158"/>
    </location>
</feature>
<dbReference type="PROSITE" id="PS00667">
    <property type="entry name" value="COMPLEX1_ND1_1"/>
    <property type="match status" value="1"/>
</dbReference>